<proteinExistence type="predicted"/>
<dbReference type="EMBL" id="WNKX01000048">
    <property type="protein sequence ID" value="MTW14491.1"/>
    <property type="molecule type" value="Genomic_DNA"/>
</dbReference>
<evidence type="ECO:0000313" key="2">
    <source>
        <dbReference type="Proteomes" id="UP000472320"/>
    </source>
</evidence>
<accession>A0A6L6QQW4</accession>
<reference evidence="1 2" key="1">
    <citation type="submission" date="2019-11" db="EMBL/GenBank/DDBJ databases">
        <title>Type strains purchased from KCTC, JCM and DSMZ.</title>
        <authorList>
            <person name="Lu H."/>
        </authorList>
    </citation>
    <scope>NUCLEOTIDE SEQUENCE [LARGE SCALE GENOMIC DNA]</scope>
    <source>
        <strain evidence="1 2">JCM 31587</strain>
    </source>
</reference>
<dbReference type="SUPFAM" id="SSF54001">
    <property type="entry name" value="Cysteine proteinases"/>
    <property type="match status" value="1"/>
</dbReference>
<evidence type="ECO:0000313" key="1">
    <source>
        <dbReference type="EMBL" id="MTW14491.1"/>
    </source>
</evidence>
<dbReference type="InterPro" id="IPR038765">
    <property type="entry name" value="Papain-like_cys_pep_sf"/>
</dbReference>
<comment type="caution">
    <text evidence="1">The sequence shown here is derived from an EMBL/GenBank/DDBJ whole genome shotgun (WGS) entry which is preliminary data.</text>
</comment>
<dbReference type="OrthoDB" id="6117294at2"/>
<organism evidence="1 2">
    <name type="scientific">Massilia eburnea</name>
    <dbReference type="NCBI Taxonomy" id="1776165"/>
    <lineage>
        <taxon>Bacteria</taxon>
        <taxon>Pseudomonadati</taxon>
        <taxon>Pseudomonadota</taxon>
        <taxon>Betaproteobacteria</taxon>
        <taxon>Burkholderiales</taxon>
        <taxon>Oxalobacteraceae</taxon>
        <taxon>Telluria group</taxon>
        <taxon>Massilia</taxon>
    </lineage>
</organism>
<dbReference type="InterPro" id="IPR024453">
    <property type="entry name" value="Peptidase_C92"/>
</dbReference>
<gene>
    <name evidence="1" type="ORF">GM658_28140</name>
</gene>
<sequence>MTEAALASQLRVGDLVFIRVSALPFRKVSETTGSWTNHVGIVVETNGAEPIIAESTFPLSKRGSLARFLGRSEGGRVAVSRLNPPLNAAQQQTLKQAAQKRLGIFYDTGFDLHSSREFCSRFVHEVVQEATGIEVGQVETFSSLLARNPDTELGFWRLWYFGSIPWKRETVTPASVLNSPQMHPVFDGYVAAGKAGISPARATPAG</sequence>
<dbReference type="NCBIfam" id="NF008547">
    <property type="entry name" value="PRK11470.1"/>
    <property type="match status" value="1"/>
</dbReference>
<dbReference type="AlphaFoldDB" id="A0A6L6QQW4"/>
<dbReference type="Proteomes" id="UP000472320">
    <property type="component" value="Unassembled WGS sequence"/>
</dbReference>
<protein>
    <submittedName>
        <fullName evidence="1">YebB family permuted papain-like enzyme</fullName>
    </submittedName>
</protein>
<dbReference type="Gene3D" id="3.90.1720.10">
    <property type="entry name" value="endopeptidase domain like (from Nostoc punctiforme)"/>
    <property type="match status" value="1"/>
</dbReference>
<keyword evidence="2" id="KW-1185">Reference proteome</keyword>
<name>A0A6L6QQW4_9BURK</name>
<dbReference type="Pfam" id="PF05708">
    <property type="entry name" value="Peptidase_C92"/>
    <property type="match status" value="1"/>
</dbReference>